<evidence type="ECO:0000256" key="4">
    <source>
        <dbReference type="ARBA" id="ARBA00022801"/>
    </source>
</evidence>
<feature type="transmembrane region" description="Helical" evidence="8">
    <location>
        <begin position="12"/>
        <end position="31"/>
    </location>
</feature>
<dbReference type="PANTHER" id="PTHR21666">
    <property type="entry name" value="PEPTIDASE-RELATED"/>
    <property type="match status" value="1"/>
</dbReference>
<evidence type="ECO:0000256" key="3">
    <source>
        <dbReference type="ARBA" id="ARBA00022723"/>
    </source>
</evidence>
<evidence type="ECO:0000259" key="9">
    <source>
        <dbReference type="Pfam" id="PF01551"/>
    </source>
</evidence>
<dbReference type="Gene3D" id="2.70.70.10">
    <property type="entry name" value="Glucose Permease (Domain IIA)"/>
    <property type="match status" value="1"/>
</dbReference>
<keyword evidence="3" id="KW-0479">Metal-binding</keyword>
<feature type="coiled-coil region" evidence="7">
    <location>
        <begin position="178"/>
        <end position="261"/>
    </location>
</feature>
<protein>
    <submittedName>
        <fullName evidence="10">Septal ring factor EnvC, activator of murein hydrolases AmiA and AmiB</fullName>
    </submittedName>
</protein>
<evidence type="ECO:0000256" key="7">
    <source>
        <dbReference type="SAM" id="Coils"/>
    </source>
</evidence>
<keyword evidence="11" id="KW-1185">Reference proteome</keyword>
<evidence type="ECO:0000256" key="6">
    <source>
        <dbReference type="ARBA" id="ARBA00023049"/>
    </source>
</evidence>
<gene>
    <name evidence="10" type="ORF">PEB0149_008220</name>
</gene>
<dbReference type="InterPro" id="IPR016047">
    <property type="entry name" value="M23ase_b-sheet_dom"/>
</dbReference>
<dbReference type="AlphaFoldDB" id="A0A1R0F8W2"/>
<keyword evidence="6" id="KW-0482">Metalloprotease</keyword>
<dbReference type="SUPFAM" id="SSF51261">
    <property type="entry name" value="Duplicated hybrid motif"/>
    <property type="match status" value="1"/>
</dbReference>
<evidence type="ECO:0000256" key="5">
    <source>
        <dbReference type="ARBA" id="ARBA00022833"/>
    </source>
</evidence>
<keyword evidence="8" id="KW-0472">Membrane</keyword>
<keyword evidence="2" id="KW-0645">Protease</keyword>
<reference evidence="10 11" key="1">
    <citation type="submission" date="2016-12" db="EMBL/GenBank/DDBJ databases">
        <title>Comparative genomics of Bartonella apis.</title>
        <authorList>
            <person name="Engel P."/>
        </authorList>
    </citation>
    <scope>NUCLEOTIDE SEQUENCE [LARGE SCALE GENOMIC DNA]</scope>
    <source>
        <strain evidence="10 11">PEB0149</strain>
    </source>
</reference>
<keyword evidence="8" id="KW-0812">Transmembrane</keyword>
<comment type="cofactor">
    <cofactor evidence="1">
        <name>Zn(2+)</name>
        <dbReference type="ChEBI" id="CHEBI:29105"/>
    </cofactor>
</comment>
<dbReference type="Proteomes" id="UP000187344">
    <property type="component" value="Unassembled WGS sequence"/>
</dbReference>
<evidence type="ECO:0000313" key="11">
    <source>
        <dbReference type="Proteomes" id="UP000187344"/>
    </source>
</evidence>
<evidence type="ECO:0000256" key="1">
    <source>
        <dbReference type="ARBA" id="ARBA00001947"/>
    </source>
</evidence>
<dbReference type="PANTHER" id="PTHR21666:SF288">
    <property type="entry name" value="CELL DIVISION PROTEIN YTFB"/>
    <property type="match status" value="1"/>
</dbReference>
<sequence>MVSFVIRHDAKFISHIFAGAVTICALIYSSFPAFGDENGNRQAAAKALEDIRQTMTISRQKMAELAGQVDNLKKDQRTLTAEIVKAAKNEREASEKIASSENKLKDLLDEKSKVKQNLDSRKSEFAEVLAALERMGLNPPPAILVEPDDALKSVRSAALLGTLVPEMREKTLALSASLKDLTAVENSIKTEHEEMKNQVQSQAEQQKRLSLLLEEKAKLQKTSESELTTQRKNIAELSEKAKSLEDLIAELERQSRQQTASTGITSENAGLLQNLDFEAKKGSLVLPAAGKVVQKFGANNGAALGDTVETLPGAIVTAPADGVVAYAGLFRSYGELVILDTGQNYHILLAGMDKINVTQGQFLLSGEPVGTMGIQQIASAASLDIGKSTPMLYIEFRKQGKPVSPAPWWVAGKSGRNQNDS</sequence>
<dbReference type="CDD" id="cd12797">
    <property type="entry name" value="M23_peptidase"/>
    <property type="match status" value="1"/>
</dbReference>
<accession>A0A1R0F8W2</accession>
<keyword evidence="4 10" id="KW-0378">Hydrolase</keyword>
<name>A0A1R0F8W2_9HYPH</name>
<dbReference type="Pfam" id="PF01551">
    <property type="entry name" value="Peptidase_M23"/>
    <property type="match status" value="1"/>
</dbReference>
<dbReference type="OrthoDB" id="9809144at2"/>
<feature type="domain" description="M23ase beta-sheet core" evidence="9">
    <location>
        <begin position="310"/>
        <end position="405"/>
    </location>
</feature>
<dbReference type="InterPro" id="IPR011055">
    <property type="entry name" value="Dup_hybrid_motif"/>
</dbReference>
<dbReference type="GO" id="GO:0006508">
    <property type="term" value="P:proteolysis"/>
    <property type="evidence" value="ECO:0007669"/>
    <property type="project" value="UniProtKB-KW"/>
</dbReference>
<dbReference type="GO" id="GO:0046872">
    <property type="term" value="F:metal ion binding"/>
    <property type="evidence" value="ECO:0007669"/>
    <property type="project" value="UniProtKB-KW"/>
</dbReference>
<dbReference type="GO" id="GO:0004222">
    <property type="term" value="F:metalloendopeptidase activity"/>
    <property type="evidence" value="ECO:0007669"/>
    <property type="project" value="TreeGrafter"/>
</dbReference>
<dbReference type="RefSeq" id="WP_083639813.1">
    <property type="nucleotide sequence ID" value="NZ_CALYQA010000001.1"/>
</dbReference>
<evidence type="ECO:0000256" key="2">
    <source>
        <dbReference type="ARBA" id="ARBA00022670"/>
    </source>
</evidence>
<keyword evidence="7" id="KW-0175">Coiled coil</keyword>
<dbReference type="EMBL" id="LXYT01000002">
    <property type="protein sequence ID" value="OLY43396.1"/>
    <property type="molecule type" value="Genomic_DNA"/>
</dbReference>
<dbReference type="Gene3D" id="6.10.250.3150">
    <property type="match status" value="1"/>
</dbReference>
<organism evidence="10 11">
    <name type="scientific">Bartonella apis</name>
    <dbReference type="NCBI Taxonomy" id="1686310"/>
    <lineage>
        <taxon>Bacteria</taxon>
        <taxon>Pseudomonadati</taxon>
        <taxon>Pseudomonadota</taxon>
        <taxon>Alphaproteobacteria</taxon>
        <taxon>Hyphomicrobiales</taxon>
        <taxon>Bartonellaceae</taxon>
        <taxon>Bartonella</taxon>
    </lineage>
</organism>
<evidence type="ECO:0000256" key="8">
    <source>
        <dbReference type="SAM" id="Phobius"/>
    </source>
</evidence>
<dbReference type="InterPro" id="IPR050570">
    <property type="entry name" value="Cell_wall_metabolism_enzyme"/>
</dbReference>
<feature type="coiled-coil region" evidence="7">
    <location>
        <begin position="62"/>
        <end position="124"/>
    </location>
</feature>
<keyword evidence="5" id="KW-0862">Zinc</keyword>
<comment type="caution">
    <text evidence="10">The sequence shown here is derived from an EMBL/GenBank/DDBJ whole genome shotgun (WGS) entry which is preliminary data.</text>
</comment>
<proteinExistence type="predicted"/>
<evidence type="ECO:0000313" key="10">
    <source>
        <dbReference type="EMBL" id="OLY43396.1"/>
    </source>
</evidence>
<keyword evidence="8" id="KW-1133">Transmembrane helix</keyword>